<gene>
    <name evidence="1" type="ORF">ACFP90_06825</name>
</gene>
<keyword evidence="2" id="KW-1185">Reference proteome</keyword>
<dbReference type="RefSeq" id="WP_224607935.1">
    <property type="nucleotide sequence ID" value="NZ_JAIQXV010000007.1"/>
</dbReference>
<organism evidence="1 2">
    <name type="scientific">Deinococcus multiflagellatus</name>
    <dbReference type="NCBI Taxonomy" id="1656887"/>
    <lineage>
        <taxon>Bacteria</taxon>
        <taxon>Thermotogati</taxon>
        <taxon>Deinococcota</taxon>
        <taxon>Deinococci</taxon>
        <taxon>Deinococcales</taxon>
        <taxon>Deinococcaceae</taxon>
        <taxon>Deinococcus</taxon>
    </lineage>
</organism>
<dbReference type="Proteomes" id="UP001596317">
    <property type="component" value="Unassembled WGS sequence"/>
</dbReference>
<reference evidence="2" key="1">
    <citation type="journal article" date="2019" name="Int. J. Syst. Evol. Microbiol.">
        <title>The Global Catalogue of Microorganisms (GCM) 10K type strain sequencing project: providing services to taxonomists for standard genome sequencing and annotation.</title>
        <authorList>
            <consortium name="The Broad Institute Genomics Platform"/>
            <consortium name="The Broad Institute Genome Sequencing Center for Infectious Disease"/>
            <person name="Wu L."/>
            <person name="Ma J."/>
        </authorList>
    </citation>
    <scope>NUCLEOTIDE SEQUENCE [LARGE SCALE GENOMIC DNA]</scope>
    <source>
        <strain evidence="2">CCUG 63830</strain>
    </source>
</reference>
<proteinExistence type="predicted"/>
<comment type="caution">
    <text evidence="1">The sequence shown here is derived from an EMBL/GenBank/DDBJ whole genome shotgun (WGS) entry which is preliminary data.</text>
</comment>
<evidence type="ECO:0000313" key="2">
    <source>
        <dbReference type="Proteomes" id="UP001596317"/>
    </source>
</evidence>
<accession>A0ABW1ZI50</accession>
<name>A0ABW1ZI50_9DEIO</name>
<protein>
    <submittedName>
        <fullName evidence="1">Uncharacterized protein</fullName>
    </submittedName>
</protein>
<evidence type="ECO:0000313" key="1">
    <source>
        <dbReference type="EMBL" id="MFC6660098.1"/>
    </source>
</evidence>
<sequence length="158" mass="17531">MMDFDLDLRDLTDTVTKLISACDSLPEIAAQVEKEALGHAILGARRNIYDTVEPEHYQRTEDYLRGLHAKGQATLNTASVRVWNDVAYAAVVEAGQEGMSLAMLQQLAAMQTDPSQPLTLGRSGRRWQVAAPVITGAQAYARYRLVQLFTQKVQQALR</sequence>
<dbReference type="EMBL" id="JBHSWB010000001">
    <property type="protein sequence ID" value="MFC6660098.1"/>
    <property type="molecule type" value="Genomic_DNA"/>
</dbReference>